<evidence type="ECO:0000313" key="2">
    <source>
        <dbReference type="Proteomes" id="UP001175604"/>
    </source>
</evidence>
<dbReference type="RefSeq" id="WP_170947032.1">
    <property type="nucleotide sequence ID" value="NZ_JAUDJE010000009.1"/>
</dbReference>
<proteinExistence type="predicted"/>
<gene>
    <name evidence="1" type="ORF">QUC21_11925</name>
</gene>
<name>A0ABT7W3I2_9BORD</name>
<organism evidence="1 2">
    <name type="scientific">Bordetella petrii</name>
    <dbReference type="NCBI Taxonomy" id="94624"/>
    <lineage>
        <taxon>Bacteria</taxon>
        <taxon>Pseudomonadati</taxon>
        <taxon>Pseudomonadota</taxon>
        <taxon>Betaproteobacteria</taxon>
        <taxon>Burkholderiales</taxon>
        <taxon>Alcaligenaceae</taxon>
        <taxon>Bordetella</taxon>
    </lineage>
</organism>
<keyword evidence="2" id="KW-1185">Reference proteome</keyword>
<evidence type="ECO:0000313" key="1">
    <source>
        <dbReference type="EMBL" id="MDM9559741.1"/>
    </source>
</evidence>
<dbReference type="Proteomes" id="UP001175604">
    <property type="component" value="Unassembled WGS sequence"/>
</dbReference>
<dbReference type="EMBL" id="JAUDJE010000009">
    <property type="protein sequence ID" value="MDM9559741.1"/>
    <property type="molecule type" value="Genomic_DNA"/>
</dbReference>
<sequence>MAHFIDALVHAELFLLGADLDPAEPVQADTPGDTAPAANTIFFSAADYRSAAG</sequence>
<accession>A0ABT7W3I2</accession>
<reference evidence="1" key="1">
    <citation type="submission" date="2023-06" db="EMBL/GenBank/DDBJ databases">
        <title>full genome analysis of Phenantherene degrader P3.</title>
        <authorList>
            <person name="Akbar A."/>
            <person name="Rahmeh R."/>
            <person name="Kishk M."/>
        </authorList>
    </citation>
    <scope>NUCLEOTIDE SEQUENCE</scope>
    <source>
        <strain evidence="1">P3</strain>
    </source>
</reference>
<protein>
    <submittedName>
        <fullName evidence="1">Uncharacterized protein</fullName>
    </submittedName>
</protein>
<comment type="caution">
    <text evidence="1">The sequence shown here is derived from an EMBL/GenBank/DDBJ whole genome shotgun (WGS) entry which is preliminary data.</text>
</comment>